<dbReference type="GO" id="GO:0016491">
    <property type="term" value="F:oxidoreductase activity"/>
    <property type="evidence" value="ECO:0007669"/>
    <property type="project" value="TreeGrafter"/>
</dbReference>
<dbReference type="SUPFAM" id="SSF51735">
    <property type="entry name" value="NAD(P)-binding Rossmann-fold domains"/>
    <property type="match status" value="1"/>
</dbReference>
<dbReference type="InterPro" id="IPR051468">
    <property type="entry name" value="Fungal_SecMetab_SDRs"/>
</dbReference>
<dbReference type="KEGG" id="sre:PTSG_07078"/>
<accession>F2UDZ8</accession>
<dbReference type="EMBL" id="GL832970">
    <property type="protein sequence ID" value="EGD74848.1"/>
    <property type="molecule type" value="Genomic_DNA"/>
</dbReference>
<evidence type="ECO:0000313" key="2">
    <source>
        <dbReference type="Proteomes" id="UP000007799"/>
    </source>
</evidence>
<sequence length="268" mass="28929">MGALSGVRTALVQGGTRGIGLEFVKRLAAQPHVETVFATGRSAASNLNGGGSKDSDGNSMLMIDPVLAKKVVPVHVDIREEDSIKAASEQVKAACGGRLHFVLNASGFLHRAHDGVGPERKLADVRPELIHDNFSVNAFAPILWAKHLAPLLKHKEPAVFASISARVGSISDNGMGGWFSYRASKAAQNMYMRCLAIEWRRTHKNVTVLSLHPGTVSTDLSAPFVGNVRPEKLFTTEQSVNHLWNVMDATTPADTGKFLAWDGKEIPF</sequence>
<dbReference type="Proteomes" id="UP000007799">
    <property type="component" value="Unassembled WGS sequence"/>
</dbReference>
<proteinExistence type="predicted"/>
<name>F2UDZ8_SALR5</name>
<dbReference type="InterPro" id="IPR002347">
    <property type="entry name" value="SDR_fam"/>
</dbReference>
<dbReference type="PANTHER" id="PTHR43544:SF12">
    <property type="entry name" value="NAD(P)-BINDING ROSSMANN-FOLD SUPERFAMILY PROTEIN"/>
    <property type="match status" value="1"/>
</dbReference>
<keyword evidence="2" id="KW-1185">Reference proteome</keyword>
<dbReference type="Gene3D" id="3.40.50.720">
    <property type="entry name" value="NAD(P)-binding Rossmann-like Domain"/>
    <property type="match status" value="1"/>
</dbReference>
<dbReference type="GeneID" id="16073060"/>
<organism evidence="2">
    <name type="scientific">Salpingoeca rosetta (strain ATCC 50818 / BSB-021)</name>
    <dbReference type="NCBI Taxonomy" id="946362"/>
    <lineage>
        <taxon>Eukaryota</taxon>
        <taxon>Choanoflagellata</taxon>
        <taxon>Craspedida</taxon>
        <taxon>Salpingoecidae</taxon>
        <taxon>Salpingoeca</taxon>
    </lineage>
</organism>
<dbReference type="PRINTS" id="PR00081">
    <property type="entry name" value="GDHRDH"/>
</dbReference>
<dbReference type="AlphaFoldDB" id="F2UDZ8"/>
<dbReference type="PANTHER" id="PTHR43544">
    <property type="entry name" value="SHORT-CHAIN DEHYDROGENASE/REDUCTASE"/>
    <property type="match status" value="1"/>
</dbReference>
<dbReference type="InterPro" id="IPR036291">
    <property type="entry name" value="NAD(P)-bd_dom_sf"/>
</dbReference>
<reference evidence="1" key="1">
    <citation type="submission" date="2009-08" db="EMBL/GenBank/DDBJ databases">
        <title>Annotation of Salpingoeca rosetta.</title>
        <authorList>
            <consortium name="The Broad Institute Genome Sequencing Platform"/>
            <person name="Russ C."/>
            <person name="Cuomo C."/>
            <person name="Burger G."/>
            <person name="Gray M.W."/>
            <person name="Holland P.W.H."/>
            <person name="King N."/>
            <person name="Lang F.B.F."/>
            <person name="Roger A.J."/>
            <person name="Ruiz-Trillo I."/>
            <person name="Young S.K."/>
            <person name="Zeng Q."/>
            <person name="Gargeya S."/>
            <person name="Alvarado L."/>
            <person name="Berlin A."/>
            <person name="Chapman S.B."/>
            <person name="Chen Z."/>
            <person name="Freedman E."/>
            <person name="Gellesch M."/>
            <person name="Goldberg J."/>
            <person name="Griggs A."/>
            <person name="Gujja S."/>
            <person name="Heilman E."/>
            <person name="Heiman D."/>
            <person name="Howarth C."/>
            <person name="Mehta T."/>
            <person name="Neiman D."/>
            <person name="Pearson M."/>
            <person name="Roberts A."/>
            <person name="Saif S."/>
            <person name="Shea T."/>
            <person name="Shenoy N."/>
            <person name="Sisk P."/>
            <person name="Stolte C."/>
            <person name="Sykes S."/>
            <person name="White J."/>
            <person name="Yandava C."/>
            <person name="Haas B."/>
            <person name="Nusbaum C."/>
            <person name="Birren B."/>
        </authorList>
    </citation>
    <scope>NUCLEOTIDE SEQUENCE [LARGE SCALE GENOMIC DNA]</scope>
    <source>
        <strain evidence="1">ATCC 50818</strain>
    </source>
</reference>
<evidence type="ECO:0000313" key="1">
    <source>
        <dbReference type="EMBL" id="EGD74848.1"/>
    </source>
</evidence>
<dbReference type="eggNOG" id="KOG1611">
    <property type="taxonomic scope" value="Eukaryota"/>
</dbReference>
<dbReference type="CDD" id="cd05325">
    <property type="entry name" value="carb_red_sniffer_like_SDR_c"/>
    <property type="match status" value="1"/>
</dbReference>
<dbReference type="STRING" id="946362.F2UDZ8"/>
<protein>
    <submittedName>
        <fullName evidence="1">Short chain dehydrogenase</fullName>
    </submittedName>
</protein>
<dbReference type="GO" id="GO:0005737">
    <property type="term" value="C:cytoplasm"/>
    <property type="evidence" value="ECO:0007669"/>
    <property type="project" value="TreeGrafter"/>
</dbReference>
<gene>
    <name evidence="1" type="ORF">PTSG_07078</name>
</gene>
<dbReference type="Pfam" id="PF00106">
    <property type="entry name" value="adh_short"/>
    <property type="match status" value="1"/>
</dbReference>
<dbReference type="RefSeq" id="XP_004992493.1">
    <property type="nucleotide sequence ID" value="XM_004992436.1"/>
</dbReference>
<dbReference type="OMA" id="GWENNPG"/>
<dbReference type="InParanoid" id="F2UDZ8"/>
<dbReference type="OrthoDB" id="5296at2759"/>